<evidence type="ECO:0000256" key="3">
    <source>
        <dbReference type="ARBA" id="ARBA00023163"/>
    </source>
</evidence>
<comment type="caution">
    <text evidence="5">The sequence shown here is derived from an EMBL/GenBank/DDBJ whole genome shotgun (WGS) entry which is preliminary data.</text>
</comment>
<evidence type="ECO:0000256" key="1">
    <source>
        <dbReference type="ARBA" id="ARBA00023015"/>
    </source>
</evidence>
<dbReference type="PANTHER" id="PTHR42756:SF1">
    <property type="entry name" value="TRANSCRIPTIONAL REPRESSOR OF EMRAB OPERON"/>
    <property type="match status" value="1"/>
</dbReference>
<proteinExistence type="predicted"/>
<feature type="domain" description="HTH marR-type" evidence="4">
    <location>
        <begin position="4"/>
        <end position="138"/>
    </location>
</feature>
<keyword evidence="3" id="KW-0804">Transcription</keyword>
<dbReference type="SMART" id="SM00347">
    <property type="entry name" value="HTH_MARR"/>
    <property type="match status" value="1"/>
</dbReference>
<dbReference type="EMBL" id="JAHLQI010000006">
    <property type="protein sequence ID" value="MBU5491157.1"/>
    <property type="molecule type" value="Genomic_DNA"/>
</dbReference>
<keyword evidence="6" id="KW-1185">Reference proteome</keyword>
<dbReference type="RefSeq" id="WP_216470870.1">
    <property type="nucleotide sequence ID" value="NZ_JAHLQI010000006.1"/>
</dbReference>
<accession>A0ABS6EUA1</accession>
<evidence type="ECO:0000313" key="6">
    <source>
        <dbReference type="Proteomes" id="UP000783588"/>
    </source>
</evidence>
<dbReference type="Proteomes" id="UP000783588">
    <property type="component" value="Unassembled WGS sequence"/>
</dbReference>
<sequence>MIKNEHISRYIGILANRLRREIDALASCGEYSGAEGKILHFILAHTDSEIFQKDLEEEFGMRPSSASALIKKMEQNGLITREPVPYDGRFKRIVPSEKALQNKENVLHGVQALESRLLDGISKEQQEQWLAITKKMIQNL</sequence>
<dbReference type="InterPro" id="IPR000835">
    <property type="entry name" value="HTH_MarR-typ"/>
</dbReference>
<dbReference type="PROSITE" id="PS01117">
    <property type="entry name" value="HTH_MARR_1"/>
    <property type="match status" value="1"/>
</dbReference>
<dbReference type="Pfam" id="PF12802">
    <property type="entry name" value="MarR_2"/>
    <property type="match status" value="1"/>
</dbReference>
<dbReference type="PROSITE" id="PS50995">
    <property type="entry name" value="HTH_MARR_2"/>
    <property type="match status" value="1"/>
</dbReference>
<name>A0ABS6EUA1_9FIRM</name>
<reference evidence="5 6" key="1">
    <citation type="submission" date="2021-06" db="EMBL/GenBank/DDBJ databases">
        <authorList>
            <person name="Sun Q."/>
            <person name="Li D."/>
        </authorList>
    </citation>
    <scope>NUCLEOTIDE SEQUENCE [LARGE SCALE GENOMIC DNA]</scope>
    <source>
        <strain evidence="5 6">MSJd-7</strain>
    </source>
</reference>
<evidence type="ECO:0000313" key="5">
    <source>
        <dbReference type="EMBL" id="MBU5491157.1"/>
    </source>
</evidence>
<keyword evidence="1" id="KW-0805">Transcription regulation</keyword>
<dbReference type="InterPro" id="IPR023187">
    <property type="entry name" value="Tscrpt_reg_MarR-type_CS"/>
</dbReference>
<gene>
    <name evidence="5" type="ORF">KQI75_11120</name>
</gene>
<dbReference type="PANTHER" id="PTHR42756">
    <property type="entry name" value="TRANSCRIPTIONAL REGULATOR, MARR"/>
    <property type="match status" value="1"/>
</dbReference>
<evidence type="ECO:0000256" key="2">
    <source>
        <dbReference type="ARBA" id="ARBA00023125"/>
    </source>
</evidence>
<protein>
    <submittedName>
        <fullName evidence="5">MarR family transcriptional regulator</fullName>
    </submittedName>
</protein>
<organism evidence="5 6">
    <name type="scientific">Butyricicoccus intestinisimiae</name>
    <dbReference type="NCBI Taxonomy" id="2841509"/>
    <lineage>
        <taxon>Bacteria</taxon>
        <taxon>Bacillati</taxon>
        <taxon>Bacillota</taxon>
        <taxon>Clostridia</taxon>
        <taxon>Eubacteriales</taxon>
        <taxon>Butyricicoccaceae</taxon>
        <taxon>Butyricicoccus</taxon>
    </lineage>
</organism>
<evidence type="ECO:0000259" key="4">
    <source>
        <dbReference type="PROSITE" id="PS50995"/>
    </source>
</evidence>
<keyword evidence="2" id="KW-0238">DNA-binding</keyword>